<keyword evidence="3" id="KW-1185">Reference proteome</keyword>
<dbReference type="SUPFAM" id="SSF53756">
    <property type="entry name" value="UDP-Glycosyltransferase/glycogen phosphorylase"/>
    <property type="match status" value="1"/>
</dbReference>
<accession>A0AAW0LCK5</accession>
<dbReference type="AlphaFoldDB" id="A0AAW0LCK5"/>
<organism evidence="2 3">
    <name type="scientific">Quercus suber</name>
    <name type="common">Cork oak</name>
    <dbReference type="NCBI Taxonomy" id="58331"/>
    <lineage>
        <taxon>Eukaryota</taxon>
        <taxon>Viridiplantae</taxon>
        <taxon>Streptophyta</taxon>
        <taxon>Embryophyta</taxon>
        <taxon>Tracheophyta</taxon>
        <taxon>Spermatophyta</taxon>
        <taxon>Magnoliopsida</taxon>
        <taxon>eudicotyledons</taxon>
        <taxon>Gunneridae</taxon>
        <taxon>Pentapetalae</taxon>
        <taxon>rosids</taxon>
        <taxon>fabids</taxon>
        <taxon>Fagales</taxon>
        <taxon>Fagaceae</taxon>
        <taxon>Quercus</taxon>
    </lineage>
</organism>
<dbReference type="PANTHER" id="PTHR48046">
    <property type="entry name" value="UDP-GLYCOSYLTRANSFERASE 72E1"/>
    <property type="match status" value="1"/>
</dbReference>
<keyword evidence="1" id="KW-0808">Transferase</keyword>
<evidence type="ECO:0000313" key="3">
    <source>
        <dbReference type="Proteomes" id="UP000237347"/>
    </source>
</evidence>
<dbReference type="GO" id="GO:0016757">
    <property type="term" value="F:glycosyltransferase activity"/>
    <property type="evidence" value="ECO:0007669"/>
    <property type="project" value="UniProtKB-KW"/>
</dbReference>
<evidence type="ECO:0000256" key="1">
    <source>
        <dbReference type="ARBA" id="ARBA00022676"/>
    </source>
</evidence>
<reference evidence="2 3" key="1">
    <citation type="journal article" date="2018" name="Sci. Data">
        <title>The draft genome sequence of cork oak.</title>
        <authorList>
            <person name="Ramos A.M."/>
            <person name="Usie A."/>
            <person name="Barbosa P."/>
            <person name="Barros P.M."/>
            <person name="Capote T."/>
            <person name="Chaves I."/>
            <person name="Simoes F."/>
            <person name="Abreu I."/>
            <person name="Carrasquinho I."/>
            <person name="Faro C."/>
            <person name="Guimaraes J.B."/>
            <person name="Mendonca D."/>
            <person name="Nobrega F."/>
            <person name="Rodrigues L."/>
            <person name="Saibo N.J.M."/>
            <person name="Varela M.C."/>
            <person name="Egas C."/>
            <person name="Matos J."/>
            <person name="Miguel C.M."/>
            <person name="Oliveira M.M."/>
            <person name="Ricardo C.P."/>
            <person name="Goncalves S."/>
        </authorList>
    </citation>
    <scope>NUCLEOTIDE SEQUENCE [LARGE SCALE GENOMIC DNA]</scope>
    <source>
        <strain evidence="3">cv. HL8</strain>
    </source>
</reference>
<gene>
    <name evidence="2" type="primary">GT5_21</name>
    <name evidence="2" type="ORF">CFP56_004569</name>
</gene>
<dbReference type="EMBL" id="PKMF04000124">
    <property type="protein sequence ID" value="KAK7848674.1"/>
    <property type="molecule type" value="Genomic_DNA"/>
</dbReference>
<comment type="caution">
    <text evidence="2">The sequence shown here is derived from an EMBL/GenBank/DDBJ whole genome shotgun (WGS) entry which is preliminary data.</text>
</comment>
<sequence length="76" mass="8227">MNATMLVEEVGVAVKPVGIPGKGVVNREEIERAVRLVLESEEGNVSYVMNRIKIKGENENKAVGQGEDNVFETGAK</sequence>
<name>A0AAW0LCK5_QUESU</name>
<dbReference type="Gene3D" id="3.40.50.2000">
    <property type="entry name" value="Glycogen Phosphorylase B"/>
    <property type="match status" value="1"/>
</dbReference>
<evidence type="ECO:0000313" key="2">
    <source>
        <dbReference type="EMBL" id="KAK7848674.1"/>
    </source>
</evidence>
<keyword evidence="1" id="KW-0328">Glycosyltransferase</keyword>
<protein>
    <submittedName>
        <fullName evidence="2">Anthocyanidin 3-o-glucosyltransferase 5</fullName>
    </submittedName>
</protein>
<dbReference type="PANTHER" id="PTHR48046:SF1">
    <property type="entry name" value="GLYCOSYLTRANSFERASE-RELATED"/>
    <property type="match status" value="1"/>
</dbReference>
<dbReference type="Proteomes" id="UP000237347">
    <property type="component" value="Unassembled WGS sequence"/>
</dbReference>
<proteinExistence type="predicted"/>